<dbReference type="Gene3D" id="3.30.420.40">
    <property type="match status" value="2"/>
</dbReference>
<comment type="caution">
    <text evidence="1">The sequence shown here is derived from an EMBL/GenBank/DDBJ whole genome shotgun (WGS) entry which is preliminary data.</text>
</comment>
<accession>A0A7C5U3A9</accession>
<dbReference type="AlphaFoldDB" id="A0A7C5U3A9"/>
<protein>
    <recommendedName>
        <fullName evidence="2">Tfp pilus assembly protein ATPase PilM-like protein</fullName>
    </recommendedName>
</protein>
<organism evidence="1">
    <name type="scientific">Fervidobacterium nodosum</name>
    <dbReference type="NCBI Taxonomy" id="2424"/>
    <lineage>
        <taxon>Bacteria</taxon>
        <taxon>Thermotogati</taxon>
        <taxon>Thermotogota</taxon>
        <taxon>Thermotogae</taxon>
        <taxon>Thermotogales</taxon>
        <taxon>Fervidobacteriaceae</taxon>
        <taxon>Fervidobacterium</taxon>
    </lineage>
</organism>
<sequence length="306" mass="35027">MGIFKHRILVYNFDTSENSTLIATYFGGRVFVNAFSEGRLYPDPEDVVVINLPIDIIQTAFIELPPVKNEKDTKRIVELELRSNADITDEINVGYVKSVHNKVLALYVKKTDYTQYKLSKNIEFEPDVAYPNIFSELLITKKLPGYWMYLVLGRLNSAIVIMNGDRVIGLRIIDFALEDINRIIKEETGFEMLEIEQSGNEELMESVKKIVESLSADIIGLIERELIISINTTEVEKLSINQITGIALICDFSMVKEIILQSQWNFREKVSEAITLFNIPKRLTFSDIGLLYRGGLEFGKVKSIRW</sequence>
<gene>
    <name evidence="1" type="ORF">ENM46_04660</name>
</gene>
<evidence type="ECO:0000313" key="1">
    <source>
        <dbReference type="EMBL" id="HHR34217.1"/>
    </source>
</evidence>
<reference evidence="1" key="1">
    <citation type="journal article" date="2020" name="mSystems">
        <title>Genome- and Community-Level Interaction Insights into Carbon Utilization and Element Cycling Functions of Hydrothermarchaeota in Hydrothermal Sediment.</title>
        <authorList>
            <person name="Zhou Z."/>
            <person name="Liu Y."/>
            <person name="Xu W."/>
            <person name="Pan J."/>
            <person name="Luo Z.H."/>
            <person name="Li M."/>
        </authorList>
    </citation>
    <scope>NUCLEOTIDE SEQUENCE [LARGE SCALE GENOMIC DNA]</scope>
    <source>
        <strain evidence="1">SpSt-1088</strain>
    </source>
</reference>
<dbReference type="Gene3D" id="3.30.1490.300">
    <property type="match status" value="1"/>
</dbReference>
<dbReference type="EMBL" id="DRXW01000283">
    <property type="protein sequence ID" value="HHR34217.1"/>
    <property type="molecule type" value="Genomic_DNA"/>
</dbReference>
<evidence type="ECO:0008006" key="2">
    <source>
        <dbReference type="Google" id="ProtNLM"/>
    </source>
</evidence>
<name>A0A7C5U3A9_9BACT</name>
<proteinExistence type="predicted"/>